<sequence>MIDQKISVLSKYIPPEAANLIAKWIDFYRCEFKISKSRNTKFGDYRPPQNGKGHRISVNHNLNPYAFLVTAVHEFAHLVTWKEFEQKAKPHGNEWKTNFKRMMQPFFEFEVFPIEIRKVITNYLENPSASSCSDIDLFRALSSYDKKDPNIIHVDKVPDNHRFAMKNGKVFRKMNKIRKRFRCIEVKSGAIYLFSPIAEVYLMKDE</sequence>
<evidence type="ECO:0000259" key="1">
    <source>
        <dbReference type="Pfam" id="PF10263"/>
    </source>
</evidence>
<keyword evidence="3" id="KW-1185">Reference proteome</keyword>
<dbReference type="Pfam" id="PF10263">
    <property type="entry name" value="SprT-like"/>
    <property type="match status" value="1"/>
</dbReference>
<dbReference type="EMBL" id="JAEHFY010000013">
    <property type="protein sequence ID" value="MBK0383419.1"/>
    <property type="molecule type" value="Genomic_DNA"/>
</dbReference>
<organism evidence="2 3">
    <name type="scientific">Pedobacter segetis</name>
    <dbReference type="NCBI Taxonomy" id="2793069"/>
    <lineage>
        <taxon>Bacteria</taxon>
        <taxon>Pseudomonadati</taxon>
        <taxon>Bacteroidota</taxon>
        <taxon>Sphingobacteriia</taxon>
        <taxon>Sphingobacteriales</taxon>
        <taxon>Sphingobacteriaceae</taxon>
        <taxon>Pedobacter</taxon>
    </lineage>
</organism>
<evidence type="ECO:0000313" key="3">
    <source>
        <dbReference type="Proteomes" id="UP000660024"/>
    </source>
</evidence>
<reference evidence="2 3" key="1">
    <citation type="submission" date="2020-12" db="EMBL/GenBank/DDBJ databases">
        <title>Bacterial novel species Pedobacter sp. SD-b isolated from soil.</title>
        <authorList>
            <person name="Jung H.-Y."/>
        </authorList>
    </citation>
    <scope>NUCLEOTIDE SEQUENCE [LARGE SCALE GENOMIC DNA]</scope>
    <source>
        <strain evidence="2 3">SD-b</strain>
    </source>
</reference>
<dbReference type="Proteomes" id="UP000660024">
    <property type="component" value="Unassembled WGS sequence"/>
</dbReference>
<protein>
    <submittedName>
        <fullName evidence="2">SprT-like domain-containing protein</fullName>
    </submittedName>
</protein>
<name>A0ABS1BKK1_9SPHI</name>
<proteinExistence type="predicted"/>
<feature type="domain" description="SprT-like" evidence="1">
    <location>
        <begin position="28"/>
        <end position="110"/>
    </location>
</feature>
<comment type="caution">
    <text evidence="2">The sequence shown here is derived from an EMBL/GenBank/DDBJ whole genome shotgun (WGS) entry which is preliminary data.</text>
</comment>
<evidence type="ECO:0000313" key="2">
    <source>
        <dbReference type="EMBL" id="MBK0383419.1"/>
    </source>
</evidence>
<accession>A0ABS1BKK1</accession>
<dbReference type="InterPro" id="IPR006640">
    <property type="entry name" value="SprT-like_domain"/>
</dbReference>
<gene>
    <name evidence="2" type="ORF">I5M32_10645</name>
</gene>